<keyword evidence="2" id="KW-1185">Reference proteome</keyword>
<protein>
    <recommendedName>
        <fullName evidence="3">Transposase</fullName>
    </recommendedName>
</protein>
<accession>A0ABV3Y243</accession>
<gene>
    <name evidence="1" type="ORF">AB6A68_07210</name>
</gene>
<evidence type="ECO:0000313" key="1">
    <source>
        <dbReference type="EMBL" id="MEX6429627.1"/>
    </source>
</evidence>
<evidence type="ECO:0000313" key="2">
    <source>
        <dbReference type="Proteomes" id="UP001560267"/>
    </source>
</evidence>
<comment type="caution">
    <text evidence="1">The sequence shown here is derived from an EMBL/GenBank/DDBJ whole genome shotgun (WGS) entry which is preliminary data.</text>
</comment>
<dbReference type="RefSeq" id="WP_276945137.1">
    <property type="nucleotide sequence ID" value="NZ_DAHZQU010000124.1"/>
</dbReference>
<sequence length="60" mass="6934">MTPADVHEGYAEAITEQRAQVLKDAYEQHPERFVNKIPEPPILSTEVWINQPPEDEMKDT</sequence>
<evidence type="ECO:0008006" key="3">
    <source>
        <dbReference type="Google" id="ProtNLM"/>
    </source>
</evidence>
<dbReference type="EMBL" id="JBFSHR010000021">
    <property type="protein sequence ID" value="MEX6429627.1"/>
    <property type="molecule type" value="Genomic_DNA"/>
</dbReference>
<dbReference type="Proteomes" id="UP001560267">
    <property type="component" value="Unassembled WGS sequence"/>
</dbReference>
<name>A0ABV3Y243_9ACTN</name>
<organism evidence="1 2">
    <name type="scientific">Ferrimicrobium acidiphilum</name>
    <dbReference type="NCBI Taxonomy" id="121039"/>
    <lineage>
        <taxon>Bacteria</taxon>
        <taxon>Bacillati</taxon>
        <taxon>Actinomycetota</taxon>
        <taxon>Acidimicrobiia</taxon>
        <taxon>Acidimicrobiales</taxon>
        <taxon>Acidimicrobiaceae</taxon>
        <taxon>Ferrimicrobium</taxon>
    </lineage>
</organism>
<reference evidence="1 2" key="1">
    <citation type="submission" date="2024-07" db="EMBL/GenBank/DDBJ databases">
        <title>Draft Genome Sequence of Ferrimicrobium acidiphilum Strain YE2023, Isolated from a Pulp of Bioleach Reactor.</title>
        <authorList>
            <person name="Elkina Y.A."/>
            <person name="Bulaeva A.G."/>
            <person name="Beletsky A.V."/>
            <person name="Mardanov A.V."/>
        </authorList>
    </citation>
    <scope>NUCLEOTIDE SEQUENCE [LARGE SCALE GENOMIC DNA]</scope>
    <source>
        <strain evidence="1 2">YE2023</strain>
    </source>
</reference>
<proteinExistence type="predicted"/>